<dbReference type="OrthoDB" id="125313at2759"/>
<dbReference type="Proteomes" id="UP001153069">
    <property type="component" value="Unassembled WGS sequence"/>
</dbReference>
<keyword evidence="2" id="KW-1185">Reference proteome</keyword>
<dbReference type="AlphaFoldDB" id="A0A9N8EFF6"/>
<sequence length="229" mass="26014">MPRRSAKQLALKRLDGLIAILAKQVHVLHLLGVDNSQQFDVLYKCQFLRKKVESNRYFVRGEYNRNRTPKFHIYLTDEGSKDNALTESAFLCHFRIPRSAFWELVHLLKDHGVFHRASSGKGPKPKPASHQLLVLLKYFGSEGDGASNPNLARFFGVGAGTIHDCRTNALEALLSLLEKETHYWPTPEERKSIANRIEMKWHVPNCVGLIDGTVLPLAARPLLHGSFFY</sequence>
<reference evidence="1" key="1">
    <citation type="submission" date="2020-06" db="EMBL/GenBank/DDBJ databases">
        <authorList>
            <consortium name="Plant Systems Biology data submission"/>
        </authorList>
    </citation>
    <scope>NUCLEOTIDE SEQUENCE</scope>
    <source>
        <strain evidence="1">D6</strain>
    </source>
</reference>
<evidence type="ECO:0000313" key="1">
    <source>
        <dbReference type="EMBL" id="CAB9519420.1"/>
    </source>
</evidence>
<accession>A0A9N8EFF6</accession>
<proteinExistence type="predicted"/>
<gene>
    <name evidence="1" type="ORF">SEMRO_1015_G231531.1</name>
</gene>
<dbReference type="EMBL" id="CAICTM010001013">
    <property type="protein sequence ID" value="CAB9519420.1"/>
    <property type="molecule type" value="Genomic_DNA"/>
</dbReference>
<comment type="caution">
    <text evidence="1">The sequence shown here is derived from an EMBL/GenBank/DDBJ whole genome shotgun (WGS) entry which is preliminary data.</text>
</comment>
<evidence type="ECO:0000313" key="2">
    <source>
        <dbReference type="Proteomes" id="UP001153069"/>
    </source>
</evidence>
<protein>
    <recommendedName>
        <fullName evidence="3">DDE Tnp4 domain-containing protein</fullName>
    </recommendedName>
</protein>
<organism evidence="1 2">
    <name type="scientific">Seminavis robusta</name>
    <dbReference type="NCBI Taxonomy" id="568900"/>
    <lineage>
        <taxon>Eukaryota</taxon>
        <taxon>Sar</taxon>
        <taxon>Stramenopiles</taxon>
        <taxon>Ochrophyta</taxon>
        <taxon>Bacillariophyta</taxon>
        <taxon>Bacillariophyceae</taxon>
        <taxon>Bacillariophycidae</taxon>
        <taxon>Naviculales</taxon>
        <taxon>Naviculaceae</taxon>
        <taxon>Seminavis</taxon>
    </lineage>
</organism>
<name>A0A9N8EFF6_9STRA</name>
<evidence type="ECO:0008006" key="3">
    <source>
        <dbReference type="Google" id="ProtNLM"/>
    </source>
</evidence>